<keyword evidence="3" id="KW-1185">Reference proteome</keyword>
<evidence type="ECO:0000313" key="2">
    <source>
        <dbReference type="EMBL" id="RNF03526.1"/>
    </source>
</evidence>
<keyword evidence="1" id="KW-0472">Membrane</keyword>
<accession>A0A422NDK7</accession>
<feature type="non-terminal residue" evidence="2">
    <location>
        <position position="181"/>
    </location>
</feature>
<dbReference type="RefSeq" id="XP_029224867.1">
    <property type="nucleotide sequence ID" value="XM_029375024.1"/>
</dbReference>
<name>A0A422NDK7_9TRYP</name>
<gene>
    <name evidence="2" type="ORF">Tco025E_08169</name>
</gene>
<comment type="caution">
    <text evidence="2">The sequence shown here is derived from an EMBL/GenBank/DDBJ whole genome shotgun (WGS) entry which is preliminary data.</text>
</comment>
<dbReference type="OrthoDB" id="10504589at2759"/>
<dbReference type="GeneID" id="40321780"/>
<sequence length="181" mass="19077">MLVAPNASEPFVVVIIPISGNGDSKVHSQAKISLHFLLACSLPLFAARAKKPLEMCCGILDAVEDCFKFVVAVACCLVLGGPALIIAGSVLLSQDDGRKAYNEAVKEFDPAPINAWTGTINGVPTNVVRKALNVHGASGATSVFAEAVIPVRDPSSTLPVSVNVATVAPFTRYAFFKIRKR</sequence>
<evidence type="ECO:0000313" key="3">
    <source>
        <dbReference type="Proteomes" id="UP000284403"/>
    </source>
</evidence>
<evidence type="ECO:0000256" key="1">
    <source>
        <dbReference type="SAM" id="Phobius"/>
    </source>
</evidence>
<proteinExistence type="predicted"/>
<dbReference type="AlphaFoldDB" id="A0A422NDK7"/>
<dbReference type="Proteomes" id="UP000284403">
    <property type="component" value="Unassembled WGS sequence"/>
</dbReference>
<keyword evidence="1" id="KW-0812">Transmembrane</keyword>
<dbReference type="EMBL" id="MKKU01000717">
    <property type="protein sequence ID" value="RNF03526.1"/>
    <property type="molecule type" value="Genomic_DNA"/>
</dbReference>
<feature type="transmembrane region" description="Helical" evidence="1">
    <location>
        <begin position="69"/>
        <end position="92"/>
    </location>
</feature>
<keyword evidence="1" id="KW-1133">Transmembrane helix</keyword>
<organism evidence="2 3">
    <name type="scientific">Trypanosoma conorhini</name>
    <dbReference type="NCBI Taxonomy" id="83891"/>
    <lineage>
        <taxon>Eukaryota</taxon>
        <taxon>Discoba</taxon>
        <taxon>Euglenozoa</taxon>
        <taxon>Kinetoplastea</taxon>
        <taxon>Metakinetoplastina</taxon>
        <taxon>Trypanosomatida</taxon>
        <taxon>Trypanosomatidae</taxon>
        <taxon>Trypanosoma</taxon>
    </lineage>
</organism>
<reference evidence="2 3" key="1">
    <citation type="journal article" date="2018" name="BMC Genomics">
        <title>Genomic comparison of Trypanosoma conorhini and Trypanosoma rangeli to Trypanosoma cruzi strains of high and low virulence.</title>
        <authorList>
            <person name="Bradwell K.R."/>
            <person name="Koparde V.N."/>
            <person name="Matveyev A.V."/>
            <person name="Serrano M.G."/>
            <person name="Alves J.M."/>
            <person name="Parikh H."/>
            <person name="Huang B."/>
            <person name="Lee V."/>
            <person name="Espinosa-Alvarez O."/>
            <person name="Ortiz P.A."/>
            <person name="Costa-Martins A.G."/>
            <person name="Teixeira M.M."/>
            <person name="Buck G.A."/>
        </authorList>
    </citation>
    <scope>NUCLEOTIDE SEQUENCE [LARGE SCALE GENOMIC DNA]</scope>
    <source>
        <strain evidence="2 3">025E</strain>
    </source>
</reference>
<protein>
    <submittedName>
        <fullName evidence="2">Surface glycoprotein</fullName>
    </submittedName>
</protein>